<feature type="non-terminal residue" evidence="1">
    <location>
        <position position="1"/>
    </location>
</feature>
<gene>
    <name evidence="1" type="ORF">METZ01_LOCUS2329</name>
</gene>
<organism evidence="1">
    <name type="scientific">marine metagenome</name>
    <dbReference type="NCBI Taxonomy" id="408172"/>
    <lineage>
        <taxon>unclassified sequences</taxon>
        <taxon>metagenomes</taxon>
        <taxon>ecological metagenomes</taxon>
    </lineage>
</organism>
<proteinExistence type="predicted"/>
<name>A0A381N4L4_9ZZZZ</name>
<reference evidence="1" key="1">
    <citation type="submission" date="2018-05" db="EMBL/GenBank/DDBJ databases">
        <authorList>
            <person name="Lanie J.A."/>
            <person name="Ng W.-L."/>
            <person name="Kazmierczak K.M."/>
            <person name="Andrzejewski T.M."/>
            <person name="Davidsen T.M."/>
            <person name="Wayne K.J."/>
            <person name="Tettelin H."/>
            <person name="Glass J.I."/>
            <person name="Rusch D."/>
            <person name="Podicherti R."/>
            <person name="Tsui H.-C.T."/>
            <person name="Winkler M.E."/>
        </authorList>
    </citation>
    <scope>NUCLEOTIDE SEQUENCE</scope>
</reference>
<protein>
    <submittedName>
        <fullName evidence="1">Uncharacterized protein</fullName>
    </submittedName>
</protein>
<sequence length="46" mass="4965">KQRPCQRGPLSLAVSHLRRQPDDTAANAAPGYPAVPAFESFQNSTL</sequence>
<accession>A0A381N4L4</accession>
<feature type="non-terminal residue" evidence="1">
    <location>
        <position position="46"/>
    </location>
</feature>
<dbReference type="EMBL" id="UINC01000118">
    <property type="protein sequence ID" value="SUZ49475.1"/>
    <property type="molecule type" value="Genomic_DNA"/>
</dbReference>
<evidence type="ECO:0000313" key="1">
    <source>
        <dbReference type="EMBL" id="SUZ49475.1"/>
    </source>
</evidence>
<dbReference type="AlphaFoldDB" id="A0A381N4L4"/>